<keyword evidence="6" id="KW-0560">Oxidoreductase</keyword>
<evidence type="ECO:0000256" key="6">
    <source>
        <dbReference type="ARBA" id="ARBA00023002"/>
    </source>
</evidence>
<dbReference type="PROSITE" id="PS50845">
    <property type="entry name" value="RETICULON"/>
    <property type="match status" value="1"/>
</dbReference>
<gene>
    <name evidence="10" type="ORF">DH2020_034291</name>
</gene>
<keyword evidence="5" id="KW-1133">Transmembrane helix</keyword>
<proteinExistence type="inferred from homology"/>
<keyword evidence="3" id="KW-0812">Transmembrane</keyword>
<evidence type="ECO:0000256" key="1">
    <source>
        <dbReference type="ARBA" id="ARBA00004477"/>
    </source>
</evidence>
<evidence type="ECO:0000259" key="9">
    <source>
        <dbReference type="PROSITE" id="PS50845"/>
    </source>
</evidence>
<keyword evidence="4 8" id="KW-0256">Endoplasmic reticulum</keyword>
<evidence type="ECO:0000256" key="7">
    <source>
        <dbReference type="ARBA" id="ARBA00023136"/>
    </source>
</evidence>
<comment type="similarity">
    <text evidence="2">Belongs to the 3-beta-HSD family.</text>
</comment>
<dbReference type="Pfam" id="PF02453">
    <property type="entry name" value="Reticulon"/>
    <property type="match status" value="1"/>
</dbReference>
<dbReference type="InterPro" id="IPR050177">
    <property type="entry name" value="Lipid_A_modif_metabolic_enz"/>
</dbReference>
<name>A0ABR0VCW3_REHGL</name>
<dbReference type="Gene3D" id="3.40.50.720">
    <property type="entry name" value="NAD(P)-binding Rossmann-like Domain"/>
    <property type="match status" value="1"/>
</dbReference>
<dbReference type="Proteomes" id="UP001318860">
    <property type="component" value="Unassembled WGS sequence"/>
</dbReference>
<evidence type="ECO:0000313" key="11">
    <source>
        <dbReference type="Proteomes" id="UP001318860"/>
    </source>
</evidence>
<evidence type="ECO:0000256" key="3">
    <source>
        <dbReference type="ARBA" id="ARBA00022692"/>
    </source>
</evidence>
<organism evidence="10 11">
    <name type="scientific">Rehmannia glutinosa</name>
    <name type="common">Chinese foxglove</name>
    <dbReference type="NCBI Taxonomy" id="99300"/>
    <lineage>
        <taxon>Eukaryota</taxon>
        <taxon>Viridiplantae</taxon>
        <taxon>Streptophyta</taxon>
        <taxon>Embryophyta</taxon>
        <taxon>Tracheophyta</taxon>
        <taxon>Spermatophyta</taxon>
        <taxon>Magnoliopsida</taxon>
        <taxon>eudicotyledons</taxon>
        <taxon>Gunneridae</taxon>
        <taxon>Pentapetalae</taxon>
        <taxon>asterids</taxon>
        <taxon>lamiids</taxon>
        <taxon>Lamiales</taxon>
        <taxon>Orobanchaceae</taxon>
        <taxon>Rehmannieae</taxon>
        <taxon>Rehmannia</taxon>
    </lineage>
</organism>
<keyword evidence="11" id="KW-1185">Reference proteome</keyword>
<comment type="caution">
    <text evidence="10">The sequence shown here is derived from an EMBL/GenBank/DDBJ whole genome shotgun (WGS) entry which is preliminary data.</text>
</comment>
<evidence type="ECO:0000256" key="4">
    <source>
        <dbReference type="ARBA" id="ARBA00022824"/>
    </source>
</evidence>
<feature type="domain" description="Reticulon" evidence="9">
    <location>
        <begin position="401"/>
        <end position="512"/>
    </location>
</feature>
<keyword evidence="7" id="KW-0472">Membrane</keyword>
<dbReference type="InterPro" id="IPR036291">
    <property type="entry name" value="NAD(P)-bd_dom_sf"/>
</dbReference>
<dbReference type="SUPFAM" id="SSF51735">
    <property type="entry name" value="NAD(P)-binding Rossmann-fold domains"/>
    <property type="match status" value="1"/>
</dbReference>
<reference evidence="10 11" key="1">
    <citation type="journal article" date="2021" name="Comput. Struct. Biotechnol. J.">
        <title>De novo genome assembly of the potent medicinal plant Rehmannia glutinosa using nanopore technology.</title>
        <authorList>
            <person name="Ma L."/>
            <person name="Dong C."/>
            <person name="Song C."/>
            <person name="Wang X."/>
            <person name="Zheng X."/>
            <person name="Niu Y."/>
            <person name="Chen S."/>
            <person name="Feng W."/>
        </authorList>
    </citation>
    <scope>NUCLEOTIDE SEQUENCE [LARGE SCALE GENOMIC DNA]</scope>
    <source>
        <strain evidence="10">DH-2019</strain>
    </source>
</reference>
<dbReference type="EMBL" id="JABTTQ020001304">
    <property type="protein sequence ID" value="KAK6131966.1"/>
    <property type="molecule type" value="Genomic_DNA"/>
</dbReference>
<evidence type="ECO:0000256" key="8">
    <source>
        <dbReference type="RuleBase" id="RU363132"/>
    </source>
</evidence>
<sequence>MGGDERWCVVTGGRGFAARHLVVMLIKYGMFSVRVADLGPIINLDADEENDILGEALKSGRAQYVSADLRDKSQVLKACQGAEVVFHMAAPDSSINNHQLHHSVNVQGTRNIIDACVELKTKRLIYTSSPSVVFDGVHGILNGDESLPYPAKHNDSYSATKAEGEALVIKSNGSNGLLTCCIRPSSIFGPGDKLLVPSLVAAARSGKSKFIIGDGNNMYDFTYVENVAHAHICAERALASEGTVAEKAAGQMDFLPDLKGSTVNMVSIVSLQAFFITNMEPIKFWEFMSLILEGLGYERPKLKIPASVMMPIAHMVELIYKLLGPYGMKVPQLTPSRIRLLSHSRTFDCSKANELLGYTPVVPLQEGLKRTIESYPHLRADVRTKKDGPSKAELLLGSGKVADTLLWRDKKQTLTVMLILAAFYFNFIATGYTIITAVSKLLLVASVFIFIHGRLPQKIFGYKIEKIPESKFHVSEAASHHVALSVASAWNSAVSDLKSLCKGNDSMLFLKLSFQAKNGIANEEDRPEYGILKLKIVILLPFSEYSPSRVLLDSSQFQHQPDARVKLSIVFTFFTLPLKQVVLSLLLLSILGAVSLHNAFVIGLPIAFISFAVYEKKEEEIDNLVLKVLSCGCKLKSDVTGKISNSKKQQ</sequence>
<dbReference type="Pfam" id="PF01073">
    <property type="entry name" value="3Beta_HSD"/>
    <property type="match status" value="1"/>
</dbReference>
<dbReference type="InterPro" id="IPR002225">
    <property type="entry name" value="3Beta_OHSteriod_DH/Estase"/>
</dbReference>
<evidence type="ECO:0000256" key="5">
    <source>
        <dbReference type="ARBA" id="ARBA00022989"/>
    </source>
</evidence>
<dbReference type="InterPro" id="IPR003388">
    <property type="entry name" value="Reticulon"/>
</dbReference>
<evidence type="ECO:0000256" key="2">
    <source>
        <dbReference type="ARBA" id="ARBA00009219"/>
    </source>
</evidence>
<evidence type="ECO:0000313" key="10">
    <source>
        <dbReference type="EMBL" id="KAK6131966.1"/>
    </source>
</evidence>
<comment type="subcellular location">
    <subcellularLocation>
        <location evidence="1 8">Endoplasmic reticulum membrane</location>
        <topology evidence="1 8">Multi-pass membrane protein</topology>
    </subcellularLocation>
</comment>
<accession>A0ABR0VCW3</accession>
<protein>
    <recommendedName>
        <fullName evidence="8">Reticulon-like protein</fullName>
    </recommendedName>
</protein>
<dbReference type="PANTHER" id="PTHR43245:SF51">
    <property type="entry name" value="SHORT CHAIN DEHYDROGENASE_REDUCTASE FAMILY 42E, MEMBER 2"/>
    <property type="match status" value="1"/>
</dbReference>
<dbReference type="PANTHER" id="PTHR43245">
    <property type="entry name" value="BIFUNCTIONAL POLYMYXIN RESISTANCE PROTEIN ARNA"/>
    <property type="match status" value="1"/>
</dbReference>